<dbReference type="GO" id="GO:0009279">
    <property type="term" value="C:cell outer membrane"/>
    <property type="evidence" value="ECO:0007669"/>
    <property type="project" value="UniProtKB-SubCell"/>
</dbReference>
<accession>A0A848EKK0</accession>
<evidence type="ECO:0000256" key="4">
    <source>
        <dbReference type="ARBA" id="ARBA00023288"/>
    </source>
</evidence>
<name>A0A848EKK0_9PROT</name>
<feature type="chain" id="PRO_5032960916" description="17 kDa surface antigen" evidence="5">
    <location>
        <begin position="25"/>
        <end position="184"/>
    </location>
</feature>
<organism evidence="7 8">
    <name type="scientific">Neoroseomonas marina</name>
    <dbReference type="NCBI Taxonomy" id="1232220"/>
    <lineage>
        <taxon>Bacteria</taxon>
        <taxon>Pseudomonadati</taxon>
        <taxon>Pseudomonadota</taxon>
        <taxon>Alphaproteobacteria</taxon>
        <taxon>Acetobacterales</taxon>
        <taxon>Acetobacteraceae</taxon>
        <taxon>Neoroseomonas</taxon>
    </lineage>
</organism>
<feature type="signal peptide" evidence="5">
    <location>
        <begin position="1"/>
        <end position="24"/>
    </location>
</feature>
<feature type="domain" description="Glycine zipper 2TM" evidence="6">
    <location>
        <begin position="62"/>
        <end position="104"/>
    </location>
</feature>
<evidence type="ECO:0000259" key="6">
    <source>
        <dbReference type="Pfam" id="PF05433"/>
    </source>
</evidence>
<comment type="caution">
    <text evidence="7">The sequence shown here is derived from an EMBL/GenBank/DDBJ whole genome shotgun (WGS) entry which is preliminary data.</text>
</comment>
<gene>
    <name evidence="7" type="ORF">GWK16_24690</name>
</gene>
<dbReference type="Pfam" id="PF05433">
    <property type="entry name" value="Rick_17kDa_Anti"/>
    <property type="match status" value="1"/>
</dbReference>
<reference evidence="7 8" key="1">
    <citation type="submission" date="2020-03" db="EMBL/GenBank/DDBJ databases">
        <authorList>
            <person name="Sun Q."/>
        </authorList>
    </citation>
    <scope>NUCLEOTIDE SEQUENCE [LARGE SCALE GENOMIC DNA]</scope>
    <source>
        <strain evidence="7 8">JC162</strain>
    </source>
</reference>
<dbReference type="AlphaFoldDB" id="A0A848EKK0"/>
<evidence type="ECO:0000256" key="5">
    <source>
        <dbReference type="SAM" id="SignalP"/>
    </source>
</evidence>
<evidence type="ECO:0000313" key="8">
    <source>
        <dbReference type="Proteomes" id="UP000548582"/>
    </source>
</evidence>
<comment type="subcellular location">
    <subcellularLocation>
        <location evidence="1">Cell outer membrane</location>
        <topology evidence="1">Lipid-anchor</topology>
    </subcellularLocation>
</comment>
<protein>
    <recommendedName>
        <fullName evidence="3">17 kDa surface antigen</fullName>
    </recommendedName>
</protein>
<keyword evidence="8" id="KW-1185">Reference proteome</keyword>
<evidence type="ECO:0000256" key="1">
    <source>
        <dbReference type="ARBA" id="ARBA00004459"/>
    </source>
</evidence>
<evidence type="ECO:0000313" key="7">
    <source>
        <dbReference type="EMBL" id="NMJ44466.1"/>
    </source>
</evidence>
<evidence type="ECO:0000256" key="3">
    <source>
        <dbReference type="ARBA" id="ARBA00015281"/>
    </source>
</evidence>
<proteinExistence type="inferred from homology"/>
<sequence>MLDPRRLAPICVLLALGGGLVACAPATNSTVDRSALGASGYVSYGTIVGMRPVSVQGSRTGLGAGTGAVAGGLVGSTIGGDWRARTVAGVVGALAGGIAGAAVEEGVTRGNAMEFIIRDDDGSTRAVVQTNELGLNVGDRVVITQTDRIRLSRAGGQAPAGYGGYSGAYGGGGYGGPVDARGGK</sequence>
<evidence type="ECO:0000256" key="2">
    <source>
        <dbReference type="ARBA" id="ARBA00008681"/>
    </source>
</evidence>
<keyword evidence="5" id="KW-0732">Signal</keyword>
<dbReference type="InterPro" id="IPR008816">
    <property type="entry name" value="Gly_zipper_2TM_dom"/>
</dbReference>
<comment type="similarity">
    <text evidence="2">Belongs to the rickettsiale 17 kDa surface antigen family.</text>
</comment>
<dbReference type="EMBL" id="JABBKX010000017">
    <property type="protein sequence ID" value="NMJ44466.1"/>
    <property type="molecule type" value="Genomic_DNA"/>
</dbReference>
<dbReference type="Proteomes" id="UP000548582">
    <property type="component" value="Unassembled WGS sequence"/>
</dbReference>
<keyword evidence="4" id="KW-0449">Lipoprotein</keyword>
<dbReference type="PROSITE" id="PS51257">
    <property type="entry name" value="PROKAR_LIPOPROTEIN"/>
    <property type="match status" value="1"/>
</dbReference>